<dbReference type="AlphaFoldDB" id="A0A5E4LS97"/>
<evidence type="ECO:0000313" key="1">
    <source>
        <dbReference type="EMBL" id="VVC04018.1"/>
    </source>
</evidence>
<reference evidence="1 2" key="1">
    <citation type="submission" date="2019-08" db="EMBL/GenBank/DDBJ databases">
        <authorList>
            <person name="Vazquez-Campos X."/>
        </authorList>
    </citation>
    <scope>NUCLEOTIDE SEQUENCE [LARGE SCALE GENOMIC DNA]</scope>
    <source>
        <strain evidence="1">LFW-283_2</strain>
    </source>
</reference>
<name>A0A5E4LS97_9ARCH</name>
<proteinExistence type="predicted"/>
<evidence type="ECO:0000313" key="2">
    <source>
        <dbReference type="Proteomes" id="UP000789941"/>
    </source>
</evidence>
<dbReference type="EMBL" id="CABMJJ010000009">
    <property type="protein sequence ID" value="VVC04018.1"/>
    <property type="molecule type" value="Genomic_DNA"/>
</dbReference>
<comment type="caution">
    <text evidence="1">The sequence shown here is derived from an EMBL/GenBank/DDBJ whole genome shotgun (WGS) entry which is preliminary data.</text>
</comment>
<sequence length="188" mass="22198">MKIGKTFYAANRRTWRSWLVAHYKKENEVWLIYYKKSTGKPRIPYNDAVEEALCFGWIDSTAKAIDDERFAQRFTPRRRGSRLSQMNKERIRKLILEKRMTAAGLAAVSHVFNADSPDDFSIATDILDAIRTDENVWKNFQLFPERYKRIRIGYIESQRSHSHEAFQKSLTNFIKKTAKNKKFGLIRD</sequence>
<organism evidence="1 2">
    <name type="scientific">Candidatus Bilamarchaeum dharawalense</name>
    <dbReference type="NCBI Taxonomy" id="2885759"/>
    <lineage>
        <taxon>Archaea</taxon>
        <taxon>Candidatus Micrarchaeota</taxon>
        <taxon>Candidatus Micrarchaeia</taxon>
        <taxon>Candidatus Anstonellales</taxon>
        <taxon>Candidatus Bilamarchaeaceae</taxon>
        <taxon>Candidatus Bilamarchaeum</taxon>
    </lineage>
</organism>
<gene>
    <name evidence="1" type="ORF">LFW2832_00683</name>
</gene>
<dbReference type="Proteomes" id="UP000789941">
    <property type="component" value="Unassembled WGS sequence"/>
</dbReference>
<accession>A0A5E4LS97</accession>
<protein>
    <submittedName>
        <fullName evidence="1">Bacteriocin-protection, YdeI or OmpD-Associated</fullName>
    </submittedName>
</protein>